<dbReference type="InterPro" id="IPR021858">
    <property type="entry name" value="Fun_TF"/>
</dbReference>
<dbReference type="AlphaFoldDB" id="A0A6H0XRR5"/>
<protein>
    <recommendedName>
        <fullName evidence="3">Zn(2)-C6 fungal-type domain-containing protein</fullName>
    </recommendedName>
</protein>
<dbReference type="SUPFAM" id="SSF57701">
    <property type="entry name" value="Zn2/Cys6 DNA-binding domain"/>
    <property type="match status" value="1"/>
</dbReference>
<dbReference type="Pfam" id="PF00172">
    <property type="entry name" value="Zn_clus"/>
    <property type="match status" value="1"/>
</dbReference>
<dbReference type="SMART" id="SM00066">
    <property type="entry name" value="GAL4"/>
    <property type="match status" value="1"/>
</dbReference>
<name>A0A6H0XRR5_9PEZI</name>
<accession>A0A6H0XRR5</accession>
<feature type="domain" description="Zn(2)-C6 fungal-type" evidence="3">
    <location>
        <begin position="10"/>
        <end position="39"/>
    </location>
</feature>
<dbReference type="InterPro" id="IPR053175">
    <property type="entry name" value="DHMBA_Reg_Transcription_Factor"/>
</dbReference>
<dbReference type="InterPro" id="IPR001138">
    <property type="entry name" value="Zn2Cys6_DnaBD"/>
</dbReference>
<dbReference type="PROSITE" id="PS50048">
    <property type="entry name" value="ZN2_CY6_FUNGAL_2"/>
    <property type="match status" value="1"/>
</dbReference>
<dbReference type="PROSITE" id="PS00463">
    <property type="entry name" value="ZN2_CY6_FUNGAL_1"/>
    <property type="match status" value="1"/>
</dbReference>
<feature type="compositionally biased region" description="Polar residues" evidence="2">
    <location>
        <begin position="119"/>
        <end position="128"/>
    </location>
</feature>
<dbReference type="CDD" id="cd00067">
    <property type="entry name" value="GAL4"/>
    <property type="match status" value="1"/>
</dbReference>
<dbReference type="Gene3D" id="4.10.240.10">
    <property type="entry name" value="Zn(2)-C6 fungal-type DNA-binding domain"/>
    <property type="match status" value="1"/>
</dbReference>
<evidence type="ECO:0000256" key="1">
    <source>
        <dbReference type="ARBA" id="ARBA00023242"/>
    </source>
</evidence>
<evidence type="ECO:0000259" key="3">
    <source>
        <dbReference type="PROSITE" id="PS50048"/>
    </source>
</evidence>
<dbReference type="GO" id="GO:0000981">
    <property type="term" value="F:DNA-binding transcription factor activity, RNA polymerase II-specific"/>
    <property type="evidence" value="ECO:0007669"/>
    <property type="project" value="InterPro"/>
</dbReference>
<dbReference type="Proteomes" id="UP000503462">
    <property type="component" value="Chromosome 2"/>
</dbReference>
<evidence type="ECO:0000256" key="2">
    <source>
        <dbReference type="SAM" id="MobiDB-lite"/>
    </source>
</evidence>
<evidence type="ECO:0000313" key="5">
    <source>
        <dbReference type="Proteomes" id="UP000503462"/>
    </source>
</evidence>
<keyword evidence="5" id="KW-1185">Reference proteome</keyword>
<feature type="region of interest" description="Disordered" evidence="2">
    <location>
        <begin position="100"/>
        <end position="128"/>
    </location>
</feature>
<dbReference type="InterPro" id="IPR036864">
    <property type="entry name" value="Zn2-C6_fun-type_DNA-bd_sf"/>
</dbReference>
<reference evidence="4 5" key="1">
    <citation type="journal article" date="2016" name="Sci. Rep.">
        <title>Peltaster fructicola genome reveals evolution from an invasive phytopathogen to an ectophytic parasite.</title>
        <authorList>
            <person name="Xu C."/>
            <person name="Chen H."/>
            <person name="Gleason M.L."/>
            <person name="Xu J.R."/>
            <person name="Liu H."/>
            <person name="Zhang R."/>
            <person name="Sun G."/>
        </authorList>
    </citation>
    <scope>NUCLEOTIDE SEQUENCE [LARGE SCALE GENOMIC DNA]</scope>
    <source>
        <strain evidence="4 5">LNHT1506</strain>
    </source>
</reference>
<dbReference type="GO" id="GO:0008270">
    <property type="term" value="F:zinc ion binding"/>
    <property type="evidence" value="ECO:0007669"/>
    <property type="project" value="InterPro"/>
</dbReference>
<dbReference type="PANTHER" id="PTHR38791">
    <property type="entry name" value="ZN(II)2CYS6 TRANSCRIPTION FACTOR (EUROFUNG)-RELATED-RELATED"/>
    <property type="match status" value="1"/>
</dbReference>
<proteinExistence type="predicted"/>
<keyword evidence="1" id="KW-0539">Nucleus</keyword>
<evidence type="ECO:0000313" key="4">
    <source>
        <dbReference type="EMBL" id="QIW97318.1"/>
    </source>
</evidence>
<dbReference type="Pfam" id="PF11951">
    <property type="entry name" value="Fungal_trans_2"/>
    <property type="match status" value="1"/>
</dbReference>
<dbReference type="EMBL" id="CP051140">
    <property type="protein sequence ID" value="QIW97318.1"/>
    <property type="molecule type" value="Genomic_DNA"/>
</dbReference>
<gene>
    <name evidence="4" type="ORF">AMS68_002836</name>
</gene>
<feature type="compositionally biased region" description="Low complexity" evidence="2">
    <location>
        <begin position="107"/>
        <end position="118"/>
    </location>
</feature>
<sequence length="668" mass="74978">MVYRGKPSAGCENCRKAKKRCTLEQPACTRCVKLKKECVGYRDTTQLQIQDETQSVLLKVEKRKKKATQGASTAPSQPVSRPRGAIWKVTDFNAVPMTITSPTMLDTTSPTTQASTSPIGQTSIQPGSDQPKILESDLQYINSHPLFNMYGSALLELFTESKSQQLKSLPELGTLPINAYRDSAYAINFNMSNVYTLMQWATGMPKSPKMLPDDVAINMFLNCCTADGQWSYFHQQDYMQGRDSCLDLAIKACGMAALNNVRPLLGAREWSRSMYTKAIRLLNDALKDPKRNKHDDCLVAVTMLGFYENITCDSMQSIKSWKAHIEGATQLLKLRGPTQFNTLVGRLLFRELRAQIMIACLWDDRRPPDFLCDWQRELAQKSTSLVFIGPTDTLMDISHEFAILRNAIKLKKISHDEALVQSNDIEAKLRQWAADACSQDERWKYHEARVDDSLHVWEGKVYAYSCLPIPNVWNLYRSIRILATRTHELLARSVSQTADEERMQIMYSRSIRRQMTDEICATVPCLLGHAAPAFCSPCVLVTAYSSIWPIFFAATCALERLGMNMWEQDGKSDISSHSGVKASAFSSAAAQSAWLLGRLDYISRVIGVKWAENIAGSLREAIKVHKEKAMAYHATLTPGSPAELEYISIAGEIIRGVMGWRQQLSGET</sequence>
<organism evidence="4 5">
    <name type="scientific">Peltaster fructicola</name>
    <dbReference type="NCBI Taxonomy" id="286661"/>
    <lineage>
        <taxon>Eukaryota</taxon>
        <taxon>Fungi</taxon>
        <taxon>Dikarya</taxon>
        <taxon>Ascomycota</taxon>
        <taxon>Pezizomycotina</taxon>
        <taxon>Dothideomycetes</taxon>
        <taxon>Dothideomycetes incertae sedis</taxon>
        <taxon>Peltaster</taxon>
    </lineage>
</organism>
<dbReference type="OrthoDB" id="2991872at2759"/>